<proteinExistence type="predicted"/>
<dbReference type="InterPro" id="IPR036749">
    <property type="entry name" value="Expansin_CBD_sf"/>
</dbReference>
<dbReference type="Gene3D" id="2.60.40.760">
    <property type="entry name" value="Expansin, cellulose-binding-like domain"/>
    <property type="match status" value="1"/>
</dbReference>
<sequence>MKNVRKPLQHSVKSLRDHLLQKELGVMETSTKSVMENIGKLLTAPATVATATHYCPPNYGLSVDDCGGLVAGMDSEVAAVKVKGSRTRWIPMAKNRGQKWHCNVNLQHQPLSFEHLAAPSFAREAGLFPSASSTVVGVGLFPLLSSTSSFASLLSFPSFPSLHLCLLLVEEASSDEEASV</sequence>
<evidence type="ECO:0000313" key="3">
    <source>
        <dbReference type="Proteomes" id="UP001372338"/>
    </source>
</evidence>
<keyword evidence="3" id="KW-1185">Reference proteome</keyword>
<feature type="domain" description="Expansin-like CBD" evidence="1">
    <location>
        <begin position="72"/>
        <end position="114"/>
    </location>
</feature>
<dbReference type="EMBL" id="JAYWIO010000002">
    <property type="protein sequence ID" value="KAK7282734.1"/>
    <property type="molecule type" value="Genomic_DNA"/>
</dbReference>
<comment type="caution">
    <text evidence="2">The sequence shown here is derived from an EMBL/GenBank/DDBJ whole genome shotgun (WGS) entry which is preliminary data.</text>
</comment>
<dbReference type="Pfam" id="PF01357">
    <property type="entry name" value="Expansin_C"/>
    <property type="match status" value="1"/>
</dbReference>
<dbReference type="InterPro" id="IPR007117">
    <property type="entry name" value="Expansin_CBD"/>
</dbReference>
<dbReference type="SUPFAM" id="SSF49590">
    <property type="entry name" value="PHL pollen allergen"/>
    <property type="match status" value="1"/>
</dbReference>
<evidence type="ECO:0000313" key="2">
    <source>
        <dbReference type="EMBL" id="KAK7282734.1"/>
    </source>
</evidence>
<protein>
    <recommendedName>
        <fullName evidence="1">Expansin-like CBD domain-containing protein</fullName>
    </recommendedName>
</protein>
<dbReference type="AlphaFoldDB" id="A0AAN9IMH4"/>
<gene>
    <name evidence="2" type="ORF">RIF29_11745</name>
</gene>
<name>A0AAN9IMH4_CROPI</name>
<dbReference type="Proteomes" id="UP001372338">
    <property type="component" value="Unassembled WGS sequence"/>
</dbReference>
<accession>A0AAN9IMH4</accession>
<evidence type="ECO:0000259" key="1">
    <source>
        <dbReference type="Pfam" id="PF01357"/>
    </source>
</evidence>
<organism evidence="2 3">
    <name type="scientific">Crotalaria pallida</name>
    <name type="common">Smooth rattlebox</name>
    <name type="synonym">Crotalaria striata</name>
    <dbReference type="NCBI Taxonomy" id="3830"/>
    <lineage>
        <taxon>Eukaryota</taxon>
        <taxon>Viridiplantae</taxon>
        <taxon>Streptophyta</taxon>
        <taxon>Embryophyta</taxon>
        <taxon>Tracheophyta</taxon>
        <taxon>Spermatophyta</taxon>
        <taxon>Magnoliopsida</taxon>
        <taxon>eudicotyledons</taxon>
        <taxon>Gunneridae</taxon>
        <taxon>Pentapetalae</taxon>
        <taxon>rosids</taxon>
        <taxon>fabids</taxon>
        <taxon>Fabales</taxon>
        <taxon>Fabaceae</taxon>
        <taxon>Papilionoideae</taxon>
        <taxon>50 kb inversion clade</taxon>
        <taxon>genistoids sensu lato</taxon>
        <taxon>core genistoids</taxon>
        <taxon>Crotalarieae</taxon>
        <taxon>Crotalaria</taxon>
    </lineage>
</organism>
<reference evidence="2 3" key="1">
    <citation type="submission" date="2024-01" db="EMBL/GenBank/DDBJ databases">
        <title>The genomes of 5 underutilized Papilionoideae crops provide insights into root nodulation and disease resistanc.</title>
        <authorList>
            <person name="Yuan L."/>
        </authorList>
    </citation>
    <scope>NUCLEOTIDE SEQUENCE [LARGE SCALE GENOMIC DNA]</scope>
    <source>
        <strain evidence="2">ZHUSHIDOU_FW_LH</strain>
        <tissue evidence="2">Leaf</tissue>
    </source>
</reference>